<dbReference type="SUPFAM" id="SSF53098">
    <property type="entry name" value="Ribonuclease H-like"/>
    <property type="match status" value="1"/>
</dbReference>
<dbReference type="GO" id="GO:0016788">
    <property type="term" value="F:hydrolase activity, acting on ester bonds"/>
    <property type="evidence" value="ECO:0007669"/>
    <property type="project" value="UniProtKB-UniRule"/>
</dbReference>
<dbReference type="HAMAP" id="MF_00651">
    <property type="entry name" value="Nuclease_YqgF"/>
    <property type="match status" value="1"/>
</dbReference>
<dbReference type="KEGG" id="halt:IM660_09915"/>
<dbReference type="InterPro" id="IPR037027">
    <property type="entry name" value="YqgF/RNaseH-like_dom_sf"/>
</dbReference>
<evidence type="ECO:0000313" key="9">
    <source>
        <dbReference type="Proteomes" id="UP000593758"/>
    </source>
</evidence>
<feature type="region of interest" description="Disordered" evidence="6">
    <location>
        <begin position="133"/>
        <end position="171"/>
    </location>
</feature>
<protein>
    <recommendedName>
        <fullName evidence="5">Putative pre-16S rRNA nuclease</fullName>
        <ecNumber evidence="5">3.1.-.-</ecNumber>
    </recommendedName>
</protein>
<organism evidence="8 9">
    <name type="scientific">Ruania alkalisoli</name>
    <dbReference type="NCBI Taxonomy" id="2779775"/>
    <lineage>
        <taxon>Bacteria</taxon>
        <taxon>Bacillati</taxon>
        <taxon>Actinomycetota</taxon>
        <taxon>Actinomycetes</taxon>
        <taxon>Micrococcales</taxon>
        <taxon>Ruaniaceae</taxon>
        <taxon>Ruania</taxon>
    </lineage>
</organism>
<dbReference type="EMBL" id="CP063169">
    <property type="protein sequence ID" value="QOR72699.1"/>
    <property type="molecule type" value="Genomic_DNA"/>
</dbReference>
<dbReference type="InterPro" id="IPR012337">
    <property type="entry name" value="RNaseH-like_sf"/>
</dbReference>
<dbReference type="NCBIfam" id="TIGR00250">
    <property type="entry name" value="RNAse_H_YqgF"/>
    <property type="match status" value="1"/>
</dbReference>
<name>A0A7M1SYS8_9MICO</name>
<dbReference type="InterPro" id="IPR006641">
    <property type="entry name" value="YqgF/RNaseH-like_dom"/>
</dbReference>
<dbReference type="GO" id="GO:0000967">
    <property type="term" value="P:rRNA 5'-end processing"/>
    <property type="evidence" value="ECO:0007669"/>
    <property type="project" value="UniProtKB-UniRule"/>
</dbReference>
<dbReference type="PANTHER" id="PTHR33317:SF4">
    <property type="entry name" value="POLYNUCLEOTIDYL TRANSFERASE, RIBONUCLEASE H-LIKE SUPERFAMILY PROTEIN"/>
    <property type="match status" value="1"/>
</dbReference>
<accession>A0A7M1SYS8</accession>
<dbReference type="Pfam" id="PF03652">
    <property type="entry name" value="RuvX"/>
    <property type="match status" value="1"/>
</dbReference>
<dbReference type="AlphaFoldDB" id="A0A7M1SYS8"/>
<keyword evidence="2 5" id="KW-0690">Ribosome biogenesis</keyword>
<proteinExistence type="inferred from homology"/>
<evidence type="ECO:0000256" key="6">
    <source>
        <dbReference type="SAM" id="MobiDB-lite"/>
    </source>
</evidence>
<dbReference type="InterPro" id="IPR005227">
    <property type="entry name" value="YqgF"/>
</dbReference>
<keyword evidence="9" id="KW-1185">Reference proteome</keyword>
<evidence type="ECO:0000256" key="4">
    <source>
        <dbReference type="ARBA" id="ARBA00022801"/>
    </source>
</evidence>
<dbReference type="Proteomes" id="UP000593758">
    <property type="component" value="Chromosome"/>
</dbReference>
<dbReference type="CDD" id="cd16964">
    <property type="entry name" value="YqgF"/>
    <property type="match status" value="1"/>
</dbReference>
<evidence type="ECO:0000256" key="2">
    <source>
        <dbReference type="ARBA" id="ARBA00022517"/>
    </source>
</evidence>
<keyword evidence="3 5" id="KW-0540">Nuclease</keyword>
<dbReference type="GO" id="GO:0004518">
    <property type="term" value="F:nuclease activity"/>
    <property type="evidence" value="ECO:0007669"/>
    <property type="project" value="UniProtKB-KW"/>
</dbReference>
<dbReference type="Gene3D" id="3.30.420.140">
    <property type="entry name" value="YqgF/RNase H-like domain"/>
    <property type="match status" value="1"/>
</dbReference>
<comment type="subcellular location">
    <subcellularLocation>
        <location evidence="5">Cytoplasm</location>
    </subcellularLocation>
</comment>
<dbReference type="SMART" id="SM00732">
    <property type="entry name" value="YqgFc"/>
    <property type="match status" value="1"/>
</dbReference>
<evidence type="ECO:0000256" key="5">
    <source>
        <dbReference type="HAMAP-Rule" id="MF_00651"/>
    </source>
</evidence>
<comment type="function">
    <text evidence="5">Could be a nuclease involved in processing of the 5'-end of pre-16S rRNA.</text>
</comment>
<reference evidence="8 9" key="1">
    <citation type="submission" date="2020-10" db="EMBL/GenBank/DDBJ databases">
        <title>Haloactinobacterium sp. RN3S43, a bacterium isolated from saline soil.</title>
        <authorList>
            <person name="Sun J.-Q."/>
        </authorList>
    </citation>
    <scope>NUCLEOTIDE SEQUENCE [LARGE SCALE GENOMIC DNA]</scope>
    <source>
        <strain evidence="8 9">RN3S43</strain>
    </source>
</reference>
<feature type="domain" description="YqgF/RNase H-like" evidence="7">
    <location>
        <begin position="1"/>
        <end position="101"/>
    </location>
</feature>
<comment type="similarity">
    <text evidence="5">Belongs to the YqgF HJR family.</text>
</comment>
<keyword evidence="1 5" id="KW-0963">Cytoplasm</keyword>
<dbReference type="PANTHER" id="PTHR33317">
    <property type="entry name" value="POLYNUCLEOTIDYL TRANSFERASE, RIBONUCLEASE H-LIKE SUPERFAMILY PROTEIN"/>
    <property type="match status" value="1"/>
</dbReference>
<evidence type="ECO:0000259" key="7">
    <source>
        <dbReference type="SMART" id="SM00732"/>
    </source>
</evidence>
<evidence type="ECO:0000256" key="3">
    <source>
        <dbReference type="ARBA" id="ARBA00022722"/>
    </source>
</evidence>
<gene>
    <name evidence="8" type="primary">ruvX</name>
    <name evidence="8" type="ORF">IM660_09915</name>
</gene>
<evidence type="ECO:0000313" key="8">
    <source>
        <dbReference type="EMBL" id="QOR72699.1"/>
    </source>
</evidence>
<keyword evidence="4 5" id="KW-0378">Hydrolase</keyword>
<dbReference type="EC" id="3.1.-.-" evidence="5"/>
<dbReference type="GO" id="GO:0005829">
    <property type="term" value="C:cytosol"/>
    <property type="evidence" value="ECO:0007669"/>
    <property type="project" value="TreeGrafter"/>
</dbReference>
<evidence type="ECO:0000256" key="1">
    <source>
        <dbReference type="ARBA" id="ARBA00022490"/>
    </source>
</evidence>
<sequence>MRIAVDVGSVRIGVARCDLHGILASPVRTVSRSGDQEGLRELAEIVAEYEPIEVLVGLPRSLDGGEGPAALSVRAYCGPLVRAVRPIPVRLVDERLTTVTAHQVLHQAGRKSKRHREVVDQVAAVTILEAALDAERRQGRPPGEIVPDPDSEKQQGAHPDANVDASTQEGM</sequence>